<evidence type="ECO:0000256" key="14">
    <source>
        <dbReference type="ARBA" id="ARBA00023136"/>
    </source>
</evidence>
<proteinExistence type="inferred from homology"/>
<dbReference type="EC" id="2.4.99.28" evidence="17"/>
<keyword evidence="5" id="KW-0121">Carboxypeptidase</keyword>
<keyword evidence="14 20" id="KW-0472">Membrane</keyword>
<keyword evidence="8" id="KW-0808">Transferase</keyword>
<keyword evidence="9 20" id="KW-0812">Transmembrane</keyword>
<dbReference type="NCBIfam" id="TIGR02074">
    <property type="entry name" value="PBP_1a_fam"/>
    <property type="match status" value="1"/>
</dbReference>
<keyword evidence="16" id="KW-0961">Cell wall biogenesis/degradation</keyword>
<keyword evidence="10" id="KW-0378">Hydrolase</keyword>
<dbReference type="SUPFAM" id="SSF56601">
    <property type="entry name" value="beta-lactamase/transpeptidase-like"/>
    <property type="match status" value="1"/>
</dbReference>
<evidence type="ECO:0000256" key="4">
    <source>
        <dbReference type="ARBA" id="ARBA00007739"/>
    </source>
</evidence>
<evidence type="ECO:0000256" key="8">
    <source>
        <dbReference type="ARBA" id="ARBA00022679"/>
    </source>
</evidence>
<evidence type="ECO:0000256" key="12">
    <source>
        <dbReference type="ARBA" id="ARBA00022984"/>
    </source>
</evidence>
<evidence type="ECO:0000256" key="10">
    <source>
        <dbReference type="ARBA" id="ARBA00022801"/>
    </source>
</evidence>
<dbReference type="PANTHER" id="PTHR32282:SF27">
    <property type="entry name" value="PENICILLIN-BINDING PROTEIN 1A"/>
    <property type="match status" value="1"/>
</dbReference>
<keyword evidence="11" id="KW-0133">Cell shape</keyword>
<evidence type="ECO:0000259" key="21">
    <source>
        <dbReference type="Pfam" id="PF00905"/>
    </source>
</evidence>
<evidence type="ECO:0000313" key="24">
    <source>
        <dbReference type="Proteomes" id="UP000016649"/>
    </source>
</evidence>
<comment type="similarity">
    <text evidence="3">In the C-terminal section; belongs to the transpeptidase family.</text>
</comment>
<dbReference type="InterPro" id="IPR036950">
    <property type="entry name" value="PBP_transglycosylase"/>
</dbReference>
<evidence type="ECO:0000256" key="2">
    <source>
        <dbReference type="ARBA" id="ARBA00004752"/>
    </source>
</evidence>
<feature type="domain" description="Penicillin-binding protein transpeptidase" evidence="21">
    <location>
        <begin position="444"/>
        <end position="718"/>
    </location>
</feature>
<reference evidence="23 24" key="1">
    <citation type="submission" date="2013-08" db="EMBL/GenBank/DDBJ databases">
        <authorList>
            <person name="Weinstock G."/>
            <person name="Sodergren E."/>
            <person name="Wylie T."/>
            <person name="Fulton L."/>
            <person name="Fulton R."/>
            <person name="Fronick C."/>
            <person name="O'Laughlin M."/>
            <person name="Godfrey J."/>
            <person name="Miner T."/>
            <person name="Herter B."/>
            <person name="Appelbaum E."/>
            <person name="Cordes M."/>
            <person name="Lek S."/>
            <person name="Wollam A."/>
            <person name="Pepin K.H."/>
            <person name="Palsikar V.B."/>
            <person name="Mitreva M."/>
            <person name="Wilson R.K."/>
        </authorList>
    </citation>
    <scope>NUCLEOTIDE SEQUENCE [LARGE SCALE GENOMIC DNA]</scope>
    <source>
        <strain evidence="23 24">ATCC 700332</strain>
    </source>
</reference>
<keyword evidence="15" id="KW-0511">Multifunctional enzyme</keyword>
<keyword evidence="24" id="KW-1185">Reference proteome</keyword>
<evidence type="ECO:0000256" key="20">
    <source>
        <dbReference type="SAM" id="Phobius"/>
    </source>
</evidence>
<sequence>MAGNRAGLFFTYHYFALTKNAVFTTLQFMEKSGKRILILLAAGCALVLLTGIFLGALLGLTVNIKNNENFTEFTAALPTKLLDINGELITEFASDEKREIITLHDLPQHMIDALITREDSIFFKHPGFSIKSIFRAVVGKLLGHTLGGGSTLTQQIAGTLYLDRTEISLTRKIKELWWAIQMERRYSKQEILELYLNKVYLGGGTYGVNAASKYYFGHSAREITPAEAAILVIQLSNPGYYNPFEYPNRAMDRQKYVLNKMTESGFLTKEEAEQSFDDFWLNFDYTRISSSAYFMREDKAPWFSEYVRKELEKMMYGSMDIYSGGFTVHTTMHMKHQTAAQDIMSRYIKWANNSYKQTSSVRKSSASSTYIPMTELLSLVFNIPQLKVSEQRNEVITMGAFKKTINPTLDVLSLMFGVEQLKVNVVNKANMLAGEDRKKNKIEGTMVALENATGYITALVGGSEYGQDNQFIRAVQAKLQPGSSFKPLYYTAAIDSRKFTPTTVVYDVPTIFKKEDGTLYIPQNNKGEWYGAVQLWYALTKSMNIPSLKILQGIGFDAAINQAAALLGVNESEFSERKFERVYPFGLGVCSVRPIEMAKAFATLANQGQEVVPMAIRSVEDRNGKVILNPEHDIRIAQQKKGEAAQIVSAQTAYVMTDLLTNPVNHREGTLGYGSGWGNKMQYKDEKGKTYTIPAAGKTGTTQNWSDAWTIGFTPYYTAAFWFGFDSKGQSMGTSLNGSSLPGPAWGDFMRIANENMPYKAFPKPTSGIVEATVCSVSGGILTPACGNNRTTKVFLAGTQPTAVCELHTDRQRAQAIGVDRLMSEYHMSGVSRPKINDNVGLELDLSFLENDNAFTVPKESEENAEVKTEQNTDEQTHTEDKKLPSKNRFFD</sequence>
<dbReference type="InterPro" id="IPR001264">
    <property type="entry name" value="Glyco_trans_51"/>
</dbReference>
<keyword evidence="13 20" id="KW-1133">Transmembrane helix</keyword>
<dbReference type="Gene3D" id="1.10.3810.10">
    <property type="entry name" value="Biosynthetic peptidoglycan transglycosylase-like"/>
    <property type="match status" value="1"/>
</dbReference>
<evidence type="ECO:0000313" key="23">
    <source>
        <dbReference type="EMBL" id="ERJ93817.1"/>
    </source>
</evidence>
<dbReference type="PANTHER" id="PTHR32282">
    <property type="entry name" value="BINDING PROTEIN TRANSPEPTIDASE, PUTATIVE-RELATED"/>
    <property type="match status" value="1"/>
</dbReference>
<evidence type="ECO:0000256" key="18">
    <source>
        <dbReference type="ARBA" id="ARBA00049902"/>
    </source>
</evidence>
<comment type="subcellular location">
    <subcellularLocation>
        <location evidence="1">Membrane</location>
    </subcellularLocation>
</comment>
<dbReference type="SUPFAM" id="SSF53955">
    <property type="entry name" value="Lysozyme-like"/>
    <property type="match status" value="1"/>
</dbReference>
<evidence type="ECO:0000256" key="1">
    <source>
        <dbReference type="ARBA" id="ARBA00004370"/>
    </source>
</evidence>
<name>A0ABN0P062_TRELE</name>
<dbReference type="Proteomes" id="UP000016649">
    <property type="component" value="Unassembled WGS sequence"/>
</dbReference>
<comment type="pathway">
    <text evidence="2">Cell wall biogenesis; peptidoglycan biosynthesis.</text>
</comment>
<evidence type="ECO:0000256" key="7">
    <source>
        <dbReference type="ARBA" id="ARBA00022676"/>
    </source>
</evidence>
<dbReference type="Pfam" id="PF00905">
    <property type="entry name" value="Transpeptidase"/>
    <property type="match status" value="1"/>
</dbReference>
<keyword evidence="12" id="KW-0573">Peptidoglycan synthesis</keyword>
<dbReference type="InterPro" id="IPR001460">
    <property type="entry name" value="PCN-bd_Tpept"/>
</dbReference>
<evidence type="ECO:0000256" key="13">
    <source>
        <dbReference type="ARBA" id="ARBA00022989"/>
    </source>
</evidence>
<dbReference type="InterPro" id="IPR023346">
    <property type="entry name" value="Lysozyme-like_dom_sf"/>
</dbReference>
<dbReference type="EMBL" id="AWVH01000016">
    <property type="protein sequence ID" value="ERJ93817.1"/>
    <property type="molecule type" value="Genomic_DNA"/>
</dbReference>
<feature type="transmembrane region" description="Helical" evidence="20">
    <location>
        <begin position="36"/>
        <end position="60"/>
    </location>
</feature>
<evidence type="ECO:0000256" key="3">
    <source>
        <dbReference type="ARBA" id="ARBA00007090"/>
    </source>
</evidence>
<evidence type="ECO:0000256" key="5">
    <source>
        <dbReference type="ARBA" id="ARBA00022645"/>
    </source>
</evidence>
<evidence type="ECO:0000256" key="19">
    <source>
        <dbReference type="SAM" id="MobiDB-lite"/>
    </source>
</evidence>
<organism evidence="23 24">
    <name type="scientific">Treponema lecithinolyticum ATCC 700332</name>
    <dbReference type="NCBI Taxonomy" id="1321815"/>
    <lineage>
        <taxon>Bacteria</taxon>
        <taxon>Pseudomonadati</taxon>
        <taxon>Spirochaetota</taxon>
        <taxon>Spirochaetia</taxon>
        <taxon>Spirochaetales</taxon>
        <taxon>Treponemataceae</taxon>
        <taxon>Treponema</taxon>
    </lineage>
</organism>
<comment type="similarity">
    <text evidence="4">In the N-terminal section; belongs to the glycosyltransferase 51 family.</text>
</comment>
<feature type="compositionally biased region" description="Basic and acidic residues" evidence="19">
    <location>
        <begin position="859"/>
        <end position="892"/>
    </location>
</feature>
<keyword evidence="7" id="KW-0328">Glycosyltransferase</keyword>
<dbReference type="InterPro" id="IPR050396">
    <property type="entry name" value="Glycosyltr_51/Transpeptidase"/>
</dbReference>
<accession>A0ABN0P062</accession>
<dbReference type="Pfam" id="PF00912">
    <property type="entry name" value="Transgly"/>
    <property type="match status" value="1"/>
</dbReference>
<evidence type="ECO:0000256" key="9">
    <source>
        <dbReference type="ARBA" id="ARBA00022692"/>
    </source>
</evidence>
<evidence type="ECO:0000256" key="17">
    <source>
        <dbReference type="ARBA" id="ARBA00044770"/>
    </source>
</evidence>
<comment type="caution">
    <text evidence="23">The sequence shown here is derived from an EMBL/GenBank/DDBJ whole genome shotgun (WGS) entry which is preliminary data.</text>
</comment>
<keyword evidence="6" id="KW-0645">Protease</keyword>
<evidence type="ECO:0000259" key="22">
    <source>
        <dbReference type="Pfam" id="PF00912"/>
    </source>
</evidence>
<evidence type="ECO:0000256" key="6">
    <source>
        <dbReference type="ARBA" id="ARBA00022670"/>
    </source>
</evidence>
<dbReference type="InterPro" id="IPR012338">
    <property type="entry name" value="Beta-lactam/transpept-like"/>
</dbReference>
<feature type="domain" description="Glycosyl transferase family 51" evidence="22">
    <location>
        <begin position="86"/>
        <end position="261"/>
    </location>
</feature>
<evidence type="ECO:0000256" key="15">
    <source>
        <dbReference type="ARBA" id="ARBA00023268"/>
    </source>
</evidence>
<gene>
    <name evidence="23" type="ORF">HMPREF9193_00661</name>
</gene>
<feature type="region of interest" description="Disordered" evidence="19">
    <location>
        <begin position="855"/>
        <end position="892"/>
    </location>
</feature>
<comment type="catalytic activity">
    <reaction evidence="18">
        <text>[GlcNAc-(1-&gt;4)-Mur2Ac(oyl-L-Ala-gamma-D-Glu-L-Lys-D-Ala-D-Ala)](n)-di-trans,octa-cis-undecaprenyl diphosphate + beta-D-GlcNAc-(1-&gt;4)-Mur2Ac(oyl-L-Ala-gamma-D-Glu-L-Lys-D-Ala-D-Ala)-di-trans,octa-cis-undecaprenyl diphosphate = [GlcNAc-(1-&gt;4)-Mur2Ac(oyl-L-Ala-gamma-D-Glu-L-Lys-D-Ala-D-Ala)](n+1)-di-trans,octa-cis-undecaprenyl diphosphate + di-trans,octa-cis-undecaprenyl diphosphate + H(+)</text>
        <dbReference type="Rhea" id="RHEA:23708"/>
        <dbReference type="Rhea" id="RHEA-COMP:9602"/>
        <dbReference type="Rhea" id="RHEA-COMP:9603"/>
        <dbReference type="ChEBI" id="CHEBI:15378"/>
        <dbReference type="ChEBI" id="CHEBI:58405"/>
        <dbReference type="ChEBI" id="CHEBI:60033"/>
        <dbReference type="ChEBI" id="CHEBI:78435"/>
        <dbReference type="EC" id="2.4.99.28"/>
    </reaction>
</comment>
<protein>
    <recommendedName>
        <fullName evidence="17">peptidoglycan glycosyltransferase</fullName>
        <ecNumber evidence="17">2.4.99.28</ecNumber>
    </recommendedName>
</protein>
<evidence type="ECO:0000256" key="11">
    <source>
        <dbReference type="ARBA" id="ARBA00022960"/>
    </source>
</evidence>
<dbReference type="Gene3D" id="3.40.710.10">
    <property type="entry name" value="DD-peptidase/beta-lactamase superfamily"/>
    <property type="match status" value="2"/>
</dbReference>
<evidence type="ECO:0000256" key="16">
    <source>
        <dbReference type="ARBA" id="ARBA00023316"/>
    </source>
</evidence>